<dbReference type="PROSITE" id="PS51186">
    <property type="entry name" value="GNAT"/>
    <property type="match status" value="1"/>
</dbReference>
<keyword evidence="2" id="KW-0689">Ribosomal protein</keyword>
<reference evidence="2 3" key="1">
    <citation type="submission" date="2020-08" db="EMBL/GenBank/DDBJ databases">
        <title>Genomic Encyclopedia of Type Strains, Phase IV (KMG-V): Genome sequencing to study the core and pangenomes of soil and plant-associated prokaryotes.</title>
        <authorList>
            <person name="Whitman W."/>
        </authorList>
    </citation>
    <scope>NUCLEOTIDE SEQUENCE [LARGE SCALE GENOMIC DNA]</scope>
    <source>
        <strain evidence="2 3">SEMIA 415</strain>
    </source>
</reference>
<proteinExistence type="predicted"/>
<dbReference type="SUPFAM" id="SSF55729">
    <property type="entry name" value="Acyl-CoA N-acyltransferases (Nat)"/>
    <property type="match status" value="1"/>
</dbReference>
<dbReference type="Gene3D" id="3.40.630.30">
    <property type="match status" value="1"/>
</dbReference>
<dbReference type="GO" id="GO:0016747">
    <property type="term" value="F:acyltransferase activity, transferring groups other than amino-acyl groups"/>
    <property type="evidence" value="ECO:0007669"/>
    <property type="project" value="InterPro"/>
</dbReference>
<protein>
    <submittedName>
        <fullName evidence="2">Ribosomal protein S18 acetylase RimI-like enzyme</fullName>
    </submittedName>
</protein>
<dbReference type="AlphaFoldDB" id="A0AAE2MJF2"/>
<evidence type="ECO:0000313" key="3">
    <source>
        <dbReference type="Proteomes" id="UP000538507"/>
    </source>
</evidence>
<evidence type="ECO:0000313" key="2">
    <source>
        <dbReference type="EMBL" id="MBB4290536.1"/>
    </source>
</evidence>
<dbReference type="RefSeq" id="WP_183607469.1">
    <property type="nucleotide sequence ID" value="NZ_JACHAZ010000001.1"/>
</dbReference>
<dbReference type="GO" id="GO:0005840">
    <property type="term" value="C:ribosome"/>
    <property type="evidence" value="ECO:0007669"/>
    <property type="project" value="UniProtKB-KW"/>
</dbReference>
<dbReference type="CDD" id="cd04301">
    <property type="entry name" value="NAT_SF"/>
    <property type="match status" value="1"/>
</dbReference>
<comment type="caution">
    <text evidence="2">The sequence shown here is derived from an EMBL/GenBank/DDBJ whole genome shotgun (WGS) entry which is preliminary data.</text>
</comment>
<organism evidence="2 3">
    <name type="scientific">Rhizobium leguminosarum</name>
    <dbReference type="NCBI Taxonomy" id="384"/>
    <lineage>
        <taxon>Bacteria</taxon>
        <taxon>Pseudomonadati</taxon>
        <taxon>Pseudomonadota</taxon>
        <taxon>Alphaproteobacteria</taxon>
        <taxon>Hyphomicrobiales</taxon>
        <taxon>Rhizobiaceae</taxon>
        <taxon>Rhizobium/Agrobacterium group</taxon>
        <taxon>Rhizobium</taxon>
    </lineage>
</organism>
<keyword evidence="2" id="KW-0687">Ribonucleoprotein</keyword>
<dbReference type="InterPro" id="IPR016181">
    <property type="entry name" value="Acyl_CoA_acyltransferase"/>
</dbReference>
<evidence type="ECO:0000259" key="1">
    <source>
        <dbReference type="PROSITE" id="PS51186"/>
    </source>
</evidence>
<name>A0AAE2MJF2_RHILE</name>
<accession>A0AAE2MJF2</accession>
<dbReference type="Proteomes" id="UP000538507">
    <property type="component" value="Unassembled WGS sequence"/>
</dbReference>
<dbReference type="Pfam" id="PF00583">
    <property type="entry name" value="Acetyltransf_1"/>
    <property type="match status" value="1"/>
</dbReference>
<gene>
    <name evidence="2" type="ORF">GGE16_002576</name>
</gene>
<feature type="domain" description="N-acetyltransferase" evidence="1">
    <location>
        <begin position="1"/>
        <end position="168"/>
    </location>
</feature>
<dbReference type="InterPro" id="IPR000182">
    <property type="entry name" value="GNAT_dom"/>
</dbReference>
<dbReference type="EMBL" id="JACIGO010000002">
    <property type="protein sequence ID" value="MBB4290536.1"/>
    <property type="molecule type" value="Genomic_DNA"/>
</dbReference>
<sequence>MLRKATIDDAGKIGAVHVAAWKETYDDLLPRDMLDGLSVEVRSAMWAKILSDPSAFAETSVYAVEDTGSVVGFGACGRQRDSHLRELGFDGEISAIYMLRSQQRKGFGLALMHEMAMELRSREFEAAALWVLRDNKAAREFYRYLGGQVVAEKEEKRENAVLLEVAYGWHGLAPLIERP</sequence>